<accession>A0A392VTE6</accession>
<protein>
    <submittedName>
        <fullName evidence="1">Uncharacterized protein</fullName>
    </submittedName>
</protein>
<dbReference type="EMBL" id="LXQA011231787">
    <property type="protein sequence ID" value="MCI89975.1"/>
    <property type="molecule type" value="Genomic_DNA"/>
</dbReference>
<name>A0A392VTE6_9FABA</name>
<sequence length="39" mass="4224">RSVYRYTTPLRFNRGLNGATPDAVTLLVGKISDAVCGKL</sequence>
<dbReference type="AlphaFoldDB" id="A0A392VTE6"/>
<comment type="caution">
    <text evidence="1">The sequence shown here is derived from an EMBL/GenBank/DDBJ whole genome shotgun (WGS) entry which is preliminary data.</text>
</comment>
<reference evidence="1 2" key="1">
    <citation type="journal article" date="2018" name="Front. Plant Sci.">
        <title>Red Clover (Trifolium pratense) and Zigzag Clover (T. medium) - A Picture of Genomic Similarities and Differences.</title>
        <authorList>
            <person name="Dluhosova J."/>
            <person name="Istvanek J."/>
            <person name="Nedelnik J."/>
            <person name="Repkova J."/>
        </authorList>
    </citation>
    <scope>NUCLEOTIDE SEQUENCE [LARGE SCALE GENOMIC DNA]</scope>
    <source>
        <strain evidence="2">cv. 10/8</strain>
        <tissue evidence="1">Leaf</tissue>
    </source>
</reference>
<evidence type="ECO:0000313" key="1">
    <source>
        <dbReference type="EMBL" id="MCI89975.1"/>
    </source>
</evidence>
<proteinExistence type="predicted"/>
<feature type="non-terminal residue" evidence="1">
    <location>
        <position position="1"/>
    </location>
</feature>
<organism evidence="1 2">
    <name type="scientific">Trifolium medium</name>
    <dbReference type="NCBI Taxonomy" id="97028"/>
    <lineage>
        <taxon>Eukaryota</taxon>
        <taxon>Viridiplantae</taxon>
        <taxon>Streptophyta</taxon>
        <taxon>Embryophyta</taxon>
        <taxon>Tracheophyta</taxon>
        <taxon>Spermatophyta</taxon>
        <taxon>Magnoliopsida</taxon>
        <taxon>eudicotyledons</taxon>
        <taxon>Gunneridae</taxon>
        <taxon>Pentapetalae</taxon>
        <taxon>rosids</taxon>
        <taxon>fabids</taxon>
        <taxon>Fabales</taxon>
        <taxon>Fabaceae</taxon>
        <taxon>Papilionoideae</taxon>
        <taxon>50 kb inversion clade</taxon>
        <taxon>NPAAA clade</taxon>
        <taxon>Hologalegina</taxon>
        <taxon>IRL clade</taxon>
        <taxon>Trifolieae</taxon>
        <taxon>Trifolium</taxon>
    </lineage>
</organism>
<keyword evidence="2" id="KW-1185">Reference proteome</keyword>
<evidence type="ECO:0000313" key="2">
    <source>
        <dbReference type="Proteomes" id="UP000265520"/>
    </source>
</evidence>
<dbReference type="Proteomes" id="UP000265520">
    <property type="component" value="Unassembled WGS sequence"/>
</dbReference>